<feature type="signal peptide" evidence="3">
    <location>
        <begin position="1"/>
        <end position="29"/>
    </location>
</feature>
<evidence type="ECO:0000313" key="6">
    <source>
        <dbReference type="Proteomes" id="UP000813463"/>
    </source>
</evidence>
<evidence type="ECO:0000256" key="1">
    <source>
        <dbReference type="SAM" id="MobiDB-lite"/>
    </source>
</evidence>
<dbReference type="InterPro" id="IPR011009">
    <property type="entry name" value="Kinase-like_dom_sf"/>
</dbReference>
<dbReference type="Pfam" id="PF00069">
    <property type="entry name" value="Pkinase"/>
    <property type="match status" value="1"/>
</dbReference>
<evidence type="ECO:0000259" key="4">
    <source>
        <dbReference type="PROSITE" id="PS50011"/>
    </source>
</evidence>
<feature type="compositionally biased region" description="Pro residues" evidence="1">
    <location>
        <begin position="246"/>
        <end position="270"/>
    </location>
</feature>
<proteinExistence type="predicted"/>
<feature type="domain" description="LysM" evidence="5">
    <location>
        <begin position="186"/>
        <end position="231"/>
    </location>
</feature>
<dbReference type="Proteomes" id="UP000813463">
    <property type="component" value="Chromosome 3"/>
</dbReference>
<feature type="region of interest" description="Disordered" evidence="1">
    <location>
        <begin position="230"/>
        <end position="272"/>
    </location>
</feature>
<feature type="chain" id="PRO_5045902699" evidence="3">
    <location>
        <begin position="30"/>
        <end position="652"/>
    </location>
</feature>
<feature type="transmembrane region" description="Helical" evidence="2">
    <location>
        <begin position="278"/>
        <end position="304"/>
    </location>
</feature>
<dbReference type="PROSITE" id="PS50011">
    <property type="entry name" value="PROTEIN_KINASE_DOM"/>
    <property type="match status" value="1"/>
</dbReference>
<dbReference type="Pfam" id="PF23473">
    <property type="entry name" value="LysM3_LYK4_5"/>
    <property type="match status" value="1"/>
</dbReference>
<dbReference type="GO" id="GO:0005886">
    <property type="term" value="C:plasma membrane"/>
    <property type="evidence" value="ECO:0007669"/>
    <property type="project" value="UniProtKB-SubCell"/>
</dbReference>
<reference evidence="6" key="1">
    <citation type="journal article" date="2021" name="Nat. Commun.">
        <title>Genomic analyses provide insights into spinach domestication and the genetic basis of agronomic traits.</title>
        <authorList>
            <person name="Cai X."/>
            <person name="Sun X."/>
            <person name="Xu C."/>
            <person name="Sun H."/>
            <person name="Wang X."/>
            <person name="Ge C."/>
            <person name="Zhang Z."/>
            <person name="Wang Q."/>
            <person name="Fei Z."/>
            <person name="Jiao C."/>
            <person name="Wang Q."/>
        </authorList>
    </citation>
    <scope>NUCLEOTIDE SEQUENCE [LARGE SCALE GENOMIC DNA]</scope>
    <source>
        <strain evidence="6">cv. Varoflay</strain>
    </source>
</reference>
<dbReference type="GO" id="GO:0004672">
    <property type="term" value="F:protein kinase activity"/>
    <property type="evidence" value="ECO:0007669"/>
    <property type="project" value="InterPro"/>
</dbReference>
<dbReference type="PROSITE" id="PS51782">
    <property type="entry name" value="LYSM"/>
    <property type="match status" value="1"/>
</dbReference>
<sequence>MASHSLTYTFLLSLLCFPSLLIIAQQSYGDSNCPDYNNATTTLGYDCNGVNRTCQSFLIYRAQPAYNTVSSISSLLSVNPSQVSEINNNVSETTALATNTELIIPVTCSCSGRFYQANTTHVVQTGENYYVITTNPFESLTTCNAIQIQKPSPNIIDIFPDERLNIPLRCACPTRGQLNAGIRYLMTVVIQPGNGIGSIAERFRADVGQTLEANGKSEQDSVIQPNTTLLVPLQNPPNGSRMEYPPYVPPPPPSSPPSLPPTETLSPPPDGGSSGRRWVYFGVGVVAGAVFISVAGIILFFMFLRKSLRKKNGNGPIVSEEKAIAVVAELPTEIETESMEFLESISKIASLKVYSFKDLQTATQNFSPDYWIKGSVYKGTANGDQVAIKKMDGDVSKEISVLNKINHFNLIRLLGVCFHDGVWYFVYEYAGNGPLSDWIYQNNPDKVQTLSWGKRMQVACDVATGLNYLHRYTSPPHVHKDIRSSNIFLNDDFRGKIAKFGLARPVRGHDGQFTLTKHIVGTKGYLAPEYLENGIVSPMLDVYAFGVLLLEMLTGKDVATLYEGVKVHLSEVLGPVMNDEDGISNVYEIIDSPLLGQDYNADVAYSMVVLVDRCLSKDPGNRPSMDEIVQILSKTLTKTLIWESTSTSISSS</sequence>
<dbReference type="Gene3D" id="1.10.510.10">
    <property type="entry name" value="Transferase(Phosphotransferase) domain 1"/>
    <property type="match status" value="1"/>
</dbReference>
<name>A0A9R0IEL5_SPIOL</name>
<dbReference type="Gene3D" id="3.30.200.20">
    <property type="entry name" value="Phosphorylase Kinase, domain 1"/>
    <property type="match status" value="1"/>
</dbReference>
<dbReference type="InterPro" id="IPR056562">
    <property type="entry name" value="LysM2_CERK1_LYK3_4_5"/>
</dbReference>
<dbReference type="InterPro" id="IPR000719">
    <property type="entry name" value="Prot_kinase_dom"/>
</dbReference>
<dbReference type="Pfam" id="PF23472">
    <property type="entry name" value="LysM2_CERK1_LYK3_4_5"/>
    <property type="match status" value="1"/>
</dbReference>
<dbReference type="GeneID" id="110787504"/>
<dbReference type="SUPFAM" id="SSF56112">
    <property type="entry name" value="Protein kinase-like (PK-like)"/>
    <property type="match status" value="1"/>
</dbReference>
<dbReference type="AlphaFoldDB" id="A0A9R0IEL5"/>
<organism evidence="6 7">
    <name type="scientific">Spinacia oleracea</name>
    <name type="common">Spinach</name>
    <dbReference type="NCBI Taxonomy" id="3562"/>
    <lineage>
        <taxon>Eukaryota</taxon>
        <taxon>Viridiplantae</taxon>
        <taxon>Streptophyta</taxon>
        <taxon>Embryophyta</taxon>
        <taxon>Tracheophyta</taxon>
        <taxon>Spermatophyta</taxon>
        <taxon>Magnoliopsida</taxon>
        <taxon>eudicotyledons</taxon>
        <taxon>Gunneridae</taxon>
        <taxon>Pentapetalae</taxon>
        <taxon>Caryophyllales</taxon>
        <taxon>Chenopodiaceae</taxon>
        <taxon>Chenopodioideae</taxon>
        <taxon>Anserineae</taxon>
        <taxon>Spinacia</taxon>
    </lineage>
</organism>
<accession>A0A9R0IEL5</accession>
<evidence type="ECO:0000313" key="7">
    <source>
        <dbReference type="RefSeq" id="XP_021847828.2"/>
    </source>
</evidence>
<dbReference type="InterPro" id="IPR056563">
    <property type="entry name" value="LysM3_LYK4_5"/>
</dbReference>
<dbReference type="KEGG" id="soe:110787504"/>
<dbReference type="InterPro" id="IPR018392">
    <property type="entry name" value="LysM"/>
</dbReference>
<protein>
    <submittedName>
        <fullName evidence="7">LysM domain receptor-like kinase 4</fullName>
    </submittedName>
</protein>
<dbReference type="PANTHER" id="PTHR45927">
    <property type="entry name" value="LYSM-DOMAIN RECEPTOR-LIKE KINASE-RELATED"/>
    <property type="match status" value="1"/>
</dbReference>
<keyword evidence="6" id="KW-1185">Reference proteome</keyword>
<keyword evidence="2" id="KW-0812">Transmembrane</keyword>
<evidence type="ECO:0000256" key="3">
    <source>
        <dbReference type="SAM" id="SignalP"/>
    </source>
</evidence>
<feature type="domain" description="Protein kinase" evidence="4">
    <location>
        <begin position="339"/>
        <end position="636"/>
    </location>
</feature>
<evidence type="ECO:0000259" key="5">
    <source>
        <dbReference type="PROSITE" id="PS51782"/>
    </source>
</evidence>
<keyword evidence="3" id="KW-0732">Signal</keyword>
<keyword evidence="2" id="KW-0472">Membrane</keyword>
<evidence type="ECO:0000256" key="2">
    <source>
        <dbReference type="SAM" id="Phobius"/>
    </source>
</evidence>
<reference evidence="7" key="2">
    <citation type="submission" date="2025-08" db="UniProtKB">
        <authorList>
            <consortium name="RefSeq"/>
        </authorList>
    </citation>
    <scope>IDENTIFICATION</scope>
    <source>
        <tissue evidence="7">Leaf</tissue>
    </source>
</reference>
<dbReference type="GO" id="GO:0051707">
    <property type="term" value="P:response to other organism"/>
    <property type="evidence" value="ECO:0007669"/>
    <property type="project" value="UniProtKB-ARBA"/>
</dbReference>
<dbReference type="InterPro" id="IPR052611">
    <property type="entry name" value="Plant_RLK_LysM"/>
</dbReference>
<dbReference type="GO" id="GO:0005524">
    <property type="term" value="F:ATP binding"/>
    <property type="evidence" value="ECO:0007669"/>
    <property type="project" value="UniProtKB-KW"/>
</dbReference>
<gene>
    <name evidence="7" type="primary">LOC110787504</name>
</gene>
<dbReference type="PANTHER" id="PTHR45927:SF11">
    <property type="entry name" value="LYSM DOMAIN RECEPTOR-LIKE KINASE 4"/>
    <property type="match status" value="1"/>
</dbReference>
<keyword evidence="2" id="KW-1133">Transmembrane helix</keyword>
<dbReference type="RefSeq" id="XP_021847828.2">
    <property type="nucleotide sequence ID" value="XM_021992136.2"/>
</dbReference>
<dbReference type="InterPro" id="IPR056561">
    <property type="entry name" value="NFP_LYK_LysM1"/>
</dbReference>
<dbReference type="Pfam" id="PF23446">
    <property type="entry name" value="LysM1_NFP_LYK"/>
    <property type="match status" value="1"/>
</dbReference>